<protein>
    <submittedName>
        <fullName evidence="2">Uncharacterized protein</fullName>
    </submittedName>
</protein>
<organism evidence="2 3">
    <name type="scientific">Nepenthes gracilis</name>
    <name type="common">Slender pitcher plant</name>
    <dbReference type="NCBI Taxonomy" id="150966"/>
    <lineage>
        <taxon>Eukaryota</taxon>
        <taxon>Viridiplantae</taxon>
        <taxon>Streptophyta</taxon>
        <taxon>Embryophyta</taxon>
        <taxon>Tracheophyta</taxon>
        <taxon>Spermatophyta</taxon>
        <taxon>Magnoliopsida</taxon>
        <taxon>eudicotyledons</taxon>
        <taxon>Gunneridae</taxon>
        <taxon>Pentapetalae</taxon>
        <taxon>Caryophyllales</taxon>
        <taxon>Nepenthaceae</taxon>
        <taxon>Nepenthes</taxon>
    </lineage>
</organism>
<feature type="region of interest" description="Disordered" evidence="1">
    <location>
        <begin position="198"/>
        <end position="219"/>
    </location>
</feature>
<proteinExistence type="predicted"/>
<accession>A0AAD3SK15</accession>
<dbReference type="Proteomes" id="UP001279734">
    <property type="component" value="Unassembled WGS sequence"/>
</dbReference>
<name>A0AAD3SK15_NEPGR</name>
<keyword evidence="3" id="KW-1185">Reference proteome</keyword>
<comment type="caution">
    <text evidence="2">The sequence shown here is derived from an EMBL/GenBank/DDBJ whole genome shotgun (WGS) entry which is preliminary data.</text>
</comment>
<evidence type="ECO:0000313" key="2">
    <source>
        <dbReference type="EMBL" id="GMH12081.1"/>
    </source>
</evidence>
<evidence type="ECO:0000313" key="3">
    <source>
        <dbReference type="Proteomes" id="UP001279734"/>
    </source>
</evidence>
<dbReference type="AlphaFoldDB" id="A0AAD3SK15"/>
<feature type="compositionally biased region" description="Polar residues" evidence="1">
    <location>
        <begin position="14"/>
        <end position="30"/>
    </location>
</feature>
<reference evidence="2" key="1">
    <citation type="submission" date="2023-05" db="EMBL/GenBank/DDBJ databases">
        <title>Nepenthes gracilis genome sequencing.</title>
        <authorList>
            <person name="Fukushima K."/>
        </authorList>
    </citation>
    <scope>NUCLEOTIDE SEQUENCE</scope>
    <source>
        <strain evidence="2">SING2019-196</strain>
    </source>
</reference>
<feature type="compositionally biased region" description="Polar residues" evidence="1">
    <location>
        <begin position="198"/>
        <end position="214"/>
    </location>
</feature>
<sequence>MSWKSYHSDMGPIHQTQEENPVSRPSTNIEPFTPLVETSKGSKTLSASGAAEASGPTGLVNELDPVREDTLTVERALIEERTAGPSVELISAPKEPLVCPANLDIGAEVTGLEEFGLEAFMPTAMAFYFPLSPIGERTYSLTKSDSLFVPSKSIKSKAEQVSTPRFFISIAQEHCSSTGTCHICSYCDFYFTLPPPSSQTQEDNPVSRPSTNIEPPTPLVETSKGLKILSASGAAEASGPTGLVNELDQVQEDTLTVERALIEERTTGPSIELISAPKEPLVCPAGLDIGAKVTELEEFGLEAFMPTAMAFYFPLSPIGERTHSLTKSDSLFVPLESIKSKARASIHSCFFISAGHEHCS</sequence>
<gene>
    <name evidence="2" type="ORF">Nepgr_013922</name>
</gene>
<feature type="region of interest" description="Disordered" evidence="1">
    <location>
        <begin position="1"/>
        <end position="62"/>
    </location>
</feature>
<evidence type="ECO:0000256" key="1">
    <source>
        <dbReference type="SAM" id="MobiDB-lite"/>
    </source>
</evidence>
<dbReference type="EMBL" id="BSYO01000011">
    <property type="protein sequence ID" value="GMH12081.1"/>
    <property type="molecule type" value="Genomic_DNA"/>
</dbReference>